<proteinExistence type="predicted"/>
<sequence>SISAIARLEKHLSLPQASKLVQPNAMDIMVATQYLDDAPMPVEGRILRVDGKDIAIPEIDADGNVITEI</sequence>
<comment type="caution">
    <text evidence="1">The sequence shown here is derived from an EMBL/GenBank/DDBJ whole genome shotgun (WGS) entry which is preliminary data.</text>
</comment>
<dbReference type="AlphaFoldDB" id="A0A0F9DLA2"/>
<organism evidence="1">
    <name type="scientific">marine sediment metagenome</name>
    <dbReference type="NCBI Taxonomy" id="412755"/>
    <lineage>
        <taxon>unclassified sequences</taxon>
        <taxon>metagenomes</taxon>
        <taxon>ecological metagenomes</taxon>
    </lineage>
</organism>
<gene>
    <name evidence="1" type="ORF">LCGC14_2475160</name>
</gene>
<feature type="non-terminal residue" evidence="1">
    <location>
        <position position="1"/>
    </location>
</feature>
<protein>
    <submittedName>
        <fullName evidence="1">Uncharacterized protein</fullName>
    </submittedName>
</protein>
<accession>A0A0F9DLA2</accession>
<name>A0A0F9DLA2_9ZZZZ</name>
<evidence type="ECO:0000313" key="1">
    <source>
        <dbReference type="EMBL" id="KKL18476.1"/>
    </source>
</evidence>
<dbReference type="EMBL" id="LAZR01038856">
    <property type="protein sequence ID" value="KKL18476.1"/>
    <property type="molecule type" value="Genomic_DNA"/>
</dbReference>
<reference evidence="1" key="1">
    <citation type="journal article" date="2015" name="Nature">
        <title>Complex archaea that bridge the gap between prokaryotes and eukaryotes.</title>
        <authorList>
            <person name="Spang A."/>
            <person name="Saw J.H."/>
            <person name="Jorgensen S.L."/>
            <person name="Zaremba-Niedzwiedzka K."/>
            <person name="Martijn J."/>
            <person name="Lind A.E."/>
            <person name="van Eijk R."/>
            <person name="Schleper C."/>
            <person name="Guy L."/>
            <person name="Ettema T.J."/>
        </authorList>
    </citation>
    <scope>NUCLEOTIDE SEQUENCE</scope>
</reference>